<dbReference type="Pfam" id="PF00348">
    <property type="entry name" value="polyprenyl_synt"/>
    <property type="match status" value="1"/>
</dbReference>
<comment type="similarity">
    <text evidence="2 7">Belongs to the FPP/GGPP synthase family.</text>
</comment>
<dbReference type="PROSITE" id="PS00723">
    <property type="entry name" value="POLYPRENYL_SYNTHASE_1"/>
    <property type="match status" value="1"/>
</dbReference>
<keyword evidence="4" id="KW-0479">Metal-binding</keyword>
<evidence type="ECO:0000256" key="5">
    <source>
        <dbReference type="ARBA" id="ARBA00022842"/>
    </source>
</evidence>
<dbReference type="InterPro" id="IPR000092">
    <property type="entry name" value="Polyprenyl_synt"/>
</dbReference>
<keyword evidence="6" id="KW-0414">Isoprene biosynthesis</keyword>
<comment type="caution">
    <text evidence="8">The sequence shown here is derived from an EMBL/GenBank/DDBJ whole genome shotgun (WGS) entry which is preliminary data.</text>
</comment>
<dbReference type="PROSITE" id="PS00444">
    <property type="entry name" value="POLYPRENYL_SYNTHASE_2"/>
    <property type="match status" value="1"/>
</dbReference>
<reference evidence="8 9" key="1">
    <citation type="submission" date="2024-02" db="EMBL/GenBank/DDBJ databases">
        <title>First draft genome assembly of two strains of Seiridium cardinale.</title>
        <authorList>
            <person name="Emiliani G."/>
            <person name="Scali E."/>
        </authorList>
    </citation>
    <scope>NUCLEOTIDE SEQUENCE [LARGE SCALE GENOMIC DNA]</scope>
    <source>
        <strain evidence="8 9">BM-138-000479</strain>
    </source>
</reference>
<keyword evidence="9" id="KW-1185">Reference proteome</keyword>
<evidence type="ECO:0000256" key="3">
    <source>
        <dbReference type="ARBA" id="ARBA00022679"/>
    </source>
</evidence>
<accession>A0ABR2XHG1</accession>
<dbReference type="SFLD" id="SFLDS00005">
    <property type="entry name" value="Isoprenoid_Synthase_Type_I"/>
    <property type="match status" value="1"/>
</dbReference>
<protein>
    <submittedName>
        <fullName evidence="8">Uncharacterized protein</fullName>
    </submittedName>
</protein>
<evidence type="ECO:0000256" key="1">
    <source>
        <dbReference type="ARBA" id="ARBA00001946"/>
    </source>
</evidence>
<evidence type="ECO:0000313" key="9">
    <source>
        <dbReference type="Proteomes" id="UP001465668"/>
    </source>
</evidence>
<comment type="cofactor">
    <cofactor evidence="1">
        <name>Mg(2+)</name>
        <dbReference type="ChEBI" id="CHEBI:18420"/>
    </cofactor>
</comment>
<dbReference type="InterPro" id="IPR033749">
    <property type="entry name" value="Polyprenyl_synt_CS"/>
</dbReference>
<organism evidence="8 9">
    <name type="scientific">Seiridium cardinale</name>
    <dbReference type="NCBI Taxonomy" id="138064"/>
    <lineage>
        <taxon>Eukaryota</taxon>
        <taxon>Fungi</taxon>
        <taxon>Dikarya</taxon>
        <taxon>Ascomycota</taxon>
        <taxon>Pezizomycotina</taxon>
        <taxon>Sordariomycetes</taxon>
        <taxon>Xylariomycetidae</taxon>
        <taxon>Amphisphaeriales</taxon>
        <taxon>Sporocadaceae</taxon>
        <taxon>Seiridium</taxon>
    </lineage>
</organism>
<evidence type="ECO:0000313" key="8">
    <source>
        <dbReference type="EMBL" id="KAK9773239.1"/>
    </source>
</evidence>
<proteinExistence type="inferred from homology"/>
<dbReference type="PANTHER" id="PTHR12001:SF69">
    <property type="entry name" value="ALL TRANS-POLYPRENYL-DIPHOSPHATE SYNTHASE PDSS1"/>
    <property type="match status" value="1"/>
</dbReference>
<dbReference type="SUPFAM" id="SSF48576">
    <property type="entry name" value="Terpenoid synthases"/>
    <property type="match status" value="1"/>
</dbReference>
<evidence type="ECO:0000256" key="4">
    <source>
        <dbReference type="ARBA" id="ARBA00022723"/>
    </source>
</evidence>
<keyword evidence="5" id="KW-0460">Magnesium</keyword>
<dbReference type="Gene3D" id="1.10.600.10">
    <property type="entry name" value="Farnesyl Diphosphate Synthase"/>
    <property type="match status" value="1"/>
</dbReference>
<dbReference type="Proteomes" id="UP001465668">
    <property type="component" value="Unassembled WGS sequence"/>
</dbReference>
<dbReference type="EMBL" id="JARVKM010000053">
    <property type="protein sequence ID" value="KAK9773239.1"/>
    <property type="molecule type" value="Genomic_DNA"/>
</dbReference>
<dbReference type="CDD" id="cd00685">
    <property type="entry name" value="Trans_IPPS_HT"/>
    <property type="match status" value="1"/>
</dbReference>
<sequence>MVTNAVTRATSKSDLHIDPLRIVAKEMKFLTGNIRQLLGSGHPSLDRAAKYYTQAEGKHVRPMIVLLMSRASALCPKTPQLPPNETTEGINSSISPLNILRDANPSSPLANFSSNPESTESDILPSQRRLAEITELIHTASLLHDDVIDHSVARRGSPSANLEFGNKMAVLAGDFLLGRASVALARLRNAEVVELLATVIANLVEGEFMQLKNTARDERNPKWSEETMTYYLDKTYLKTASLISKSCRAAALLGRADATTVEAAYAYGKNLGLAFQLVDDMLDYTRSEKDLGKPAGADLELGLATAPLLFAWKTNPELGSLVGRKFEQEGDATRARELVYQSNGIEQTRALAEDYAQKAIAALDTFPDSDAKDGLVEMAIKTLKRNK</sequence>
<evidence type="ECO:0000256" key="6">
    <source>
        <dbReference type="ARBA" id="ARBA00023229"/>
    </source>
</evidence>
<gene>
    <name evidence="8" type="ORF">SCAR479_10156</name>
</gene>
<dbReference type="PANTHER" id="PTHR12001">
    <property type="entry name" value="GERANYLGERANYL PYROPHOSPHATE SYNTHASE"/>
    <property type="match status" value="1"/>
</dbReference>
<name>A0ABR2XHG1_9PEZI</name>
<dbReference type="InterPro" id="IPR008949">
    <property type="entry name" value="Isoprenoid_synthase_dom_sf"/>
</dbReference>
<evidence type="ECO:0000256" key="2">
    <source>
        <dbReference type="ARBA" id="ARBA00006706"/>
    </source>
</evidence>
<evidence type="ECO:0000256" key="7">
    <source>
        <dbReference type="RuleBase" id="RU004466"/>
    </source>
</evidence>
<keyword evidence="3 7" id="KW-0808">Transferase</keyword>